<evidence type="ECO:0000256" key="1">
    <source>
        <dbReference type="ARBA" id="ARBA00004141"/>
    </source>
</evidence>
<dbReference type="FunFam" id="1.10.3720.10:FF:000001">
    <property type="entry name" value="Glycine betaine ABC transporter, permease"/>
    <property type="match status" value="1"/>
</dbReference>
<keyword evidence="4 6" id="KW-1133">Transmembrane helix</keyword>
<dbReference type="AlphaFoldDB" id="A0A6J4MVR3"/>
<organism evidence="8">
    <name type="scientific">uncultured Chloroflexia bacterium</name>
    <dbReference type="NCBI Taxonomy" id="1672391"/>
    <lineage>
        <taxon>Bacteria</taxon>
        <taxon>Bacillati</taxon>
        <taxon>Chloroflexota</taxon>
        <taxon>Chloroflexia</taxon>
        <taxon>environmental samples</taxon>
    </lineage>
</organism>
<evidence type="ECO:0000256" key="5">
    <source>
        <dbReference type="ARBA" id="ARBA00023136"/>
    </source>
</evidence>
<dbReference type="SUPFAM" id="SSF161098">
    <property type="entry name" value="MetI-like"/>
    <property type="match status" value="1"/>
</dbReference>
<feature type="transmembrane region" description="Helical" evidence="6">
    <location>
        <begin position="20"/>
        <end position="40"/>
    </location>
</feature>
<evidence type="ECO:0000313" key="8">
    <source>
        <dbReference type="EMBL" id="CAA9365821.1"/>
    </source>
</evidence>
<dbReference type="GO" id="GO:0005886">
    <property type="term" value="C:plasma membrane"/>
    <property type="evidence" value="ECO:0007669"/>
    <property type="project" value="UniProtKB-SubCell"/>
</dbReference>
<feature type="domain" description="ABC transmembrane type-1" evidence="7">
    <location>
        <begin position="15"/>
        <end position="198"/>
    </location>
</feature>
<feature type="transmembrane region" description="Helical" evidence="6">
    <location>
        <begin position="52"/>
        <end position="74"/>
    </location>
</feature>
<evidence type="ECO:0000256" key="2">
    <source>
        <dbReference type="ARBA" id="ARBA00022448"/>
    </source>
</evidence>
<sequence length="210" mass="22275">MRFLINNFDEVALRFGEHLRMTGIALAIALLIALPLGILITRVRRLQGPVLGVLQVMYTVPSLALLILLIPFVGLGLDNAVIVLVVYAQVILVRNTVVGLNGVDRMVVEAARGMGMNGWQQLFRVELPLALPIIVAGIRIATVTLIGIGALAALINAGGLGRLLFDGVSQNNPQKIIAGSVAAAALAGMANGLLRLLERRSAQRTYGDDA</sequence>
<keyword evidence="5 6" id="KW-0472">Membrane</keyword>
<dbReference type="GO" id="GO:0055085">
    <property type="term" value="P:transmembrane transport"/>
    <property type="evidence" value="ECO:0007669"/>
    <property type="project" value="InterPro"/>
</dbReference>
<dbReference type="InterPro" id="IPR035906">
    <property type="entry name" value="MetI-like_sf"/>
</dbReference>
<evidence type="ECO:0000259" key="7">
    <source>
        <dbReference type="PROSITE" id="PS50928"/>
    </source>
</evidence>
<dbReference type="InterPro" id="IPR051204">
    <property type="entry name" value="ABC_transp_perm/SBD"/>
</dbReference>
<evidence type="ECO:0000256" key="3">
    <source>
        <dbReference type="ARBA" id="ARBA00022692"/>
    </source>
</evidence>
<keyword evidence="3 6" id="KW-0812">Transmembrane</keyword>
<dbReference type="EMBL" id="CADCTR010002679">
    <property type="protein sequence ID" value="CAA9365821.1"/>
    <property type="molecule type" value="Genomic_DNA"/>
</dbReference>
<name>A0A6J4MVR3_9CHLR</name>
<feature type="transmembrane region" description="Helical" evidence="6">
    <location>
        <begin position="129"/>
        <end position="156"/>
    </location>
</feature>
<dbReference type="PANTHER" id="PTHR30177">
    <property type="entry name" value="GLYCINE BETAINE/L-PROLINE TRANSPORT SYSTEM PERMEASE PROTEIN PROW"/>
    <property type="match status" value="1"/>
</dbReference>
<dbReference type="Gene3D" id="1.10.3720.10">
    <property type="entry name" value="MetI-like"/>
    <property type="match status" value="1"/>
</dbReference>
<reference evidence="8" key="1">
    <citation type="submission" date="2020-02" db="EMBL/GenBank/DDBJ databases">
        <authorList>
            <person name="Meier V. D."/>
        </authorList>
    </citation>
    <scope>NUCLEOTIDE SEQUENCE</scope>
    <source>
        <strain evidence="8">AVDCRST_MAG93</strain>
    </source>
</reference>
<dbReference type="PANTHER" id="PTHR30177:SF4">
    <property type="entry name" value="OSMOPROTECTANT IMPORT PERMEASE PROTEIN OSMW"/>
    <property type="match status" value="1"/>
</dbReference>
<protein>
    <submittedName>
        <fullName evidence="8">L-proline glycine betaine ABC transport system permease protein ProW</fullName>
    </submittedName>
</protein>
<feature type="transmembrane region" description="Helical" evidence="6">
    <location>
        <begin position="176"/>
        <end position="194"/>
    </location>
</feature>
<accession>A0A6J4MVR3</accession>
<keyword evidence="2 6" id="KW-0813">Transport</keyword>
<dbReference type="PROSITE" id="PS50928">
    <property type="entry name" value="ABC_TM1"/>
    <property type="match status" value="1"/>
</dbReference>
<evidence type="ECO:0000256" key="4">
    <source>
        <dbReference type="ARBA" id="ARBA00022989"/>
    </source>
</evidence>
<proteinExistence type="inferred from homology"/>
<dbReference type="GO" id="GO:0031460">
    <property type="term" value="P:glycine betaine transport"/>
    <property type="evidence" value="ECO:0007669"/>
    <property type="project" value="TreeGrafter"/>
</dbReference>
<comment type="subcellular location">
    <subcellularLocation>
        <location evidence="6">Cell membrane</location>
        <topology evidence="6">Multi-pass membrane protein</topology>
    </subcellularLocation>
    <subcellularLocation>
        <location evidence="1">Membrane</location>
        <topology evidence="1">Multi-pass membrane protein</topology>
    </subcellularLocation>
</comment>
<dbReference type="Pfam" id="PF00528">
    <property type="entry name" value="BPD_transp_1"/>
    <property type="match status" value="1"/>
</dbReference>
<gene>
    <name evidence="8" type="ORF">AVDCRST_MAG93-7968</name>
</gene>
<comment type="similarity">
    <text evidence="6">Belongs to the binding-protein-dependent transport system permease family.</text>
</comment>
<dbReference type="InterPro" id="IPR000515">
    <property type="entry name" value="MetI-like"/>
</dbReference>
<evidence type="ECO:0000256" key="6">
    <source>
        <dbReference type="RuleBase" id="RU363032"/>
    </source>
</evidence>
<dbReference type="CDD" id="cd06261">
    <property type="entry name" value="TM_PBP2"/>
    <property type="match status" value="1"/>
</dbReference>